<dbReference type="RefSeq" id="WP_150031323.1">
    <property type="nucleotide sequence ID" value="NZ_VWSH01000001.1"/>
</dbReference>
<evidence type="ECO:0000259" key="1">
    <source>
        <dbReference type="Pfam" id="PF11860"/>
    </source>
</evidence>
<dbReference type="Proteomes" id="UP000323632">
    <property type="component" value="Unassembled WGS sequence"/>
</dbReference>
<accession>A0A5M6CP06</accession>
<dbReference type="InterPro" id="IPR024408">
    <property type="entry name" value="Muramidase"/>
</dbReference>
<dbReference type="EMBL" id="VWSH01000001">
    <property type="protein sequence ID" value="KAA5536746.1"/>
    <property type="molecule type" value="Genomic_DNA"/>
</dbReference>
<feature type="domain" description="N-acetylmuramidase" evidence="1">
    <location>
        <begin position="2"/>
        <end position="82"/>
    </location>
</feature>
<dbReference type="AlphaFoldDB" id="A0A5M6CP06"/>
<comment type="caution">
    <text evidence="2">The sequence shown here is derived from an EMBL/GenBank/DDBJ whole genome shotgun (WGS) entry which is preliminary data.</text>
</comment>
<organism evidence="2 3">
    <name type="scientific">Taibaiella lutea</name>
    <dbReference type="NCBI Taxonomy" id="2608001"/>
    <lineage>
        <taxon>Bacteria</taxon>
        <taxon>Pseudomonadati</taxon>
        <taxon>Bacteroidota</taxon>
        <taxon>Chitinophagia</taxon>
        <taxon>Chitinophagales</taxon>
        <taxon>Chitinophagaceae</taxon>
        <taxon>Taibaiella</taxon>
    </lineage>
</organism>
<sequence>MEALGYSSISEMWDDFKKGEFQQIAALVKFIRIGNRLFSALKSHDWDKVAKIYNGAAYKEMTVKWKREPYDVNLRKAYEKFEI</sequence>
<gene>
    <name evidence="2" type="ORF">F0919_03490</name>
</gene>
<name>A0A5M6CP06_9BACT</name>
<reference evidence="2 3" key="1">
    <citation type="submission" date="2019-09" db="EMBL/GenBank/DDBJ databases">
        <title>Genome sequence and assembly of Taibaiella sp.</title>
        <authorList>
            <person name="Chhetri G."/>
        </authorList>
    </citation>
    <scope>NUCLEOTIDE SEQUENCE [LARGE SCALE GENOMIC DNA]</scope>
    <source>
        <strain evidence="2 3">KVB11</strain>
    </source>
</reference>
<protein>
    <submittedName>
        <fullName evidence="2">N-acetylmuramidase family protein</fullName>
    </submittedName>
</protein>
<evidence type="ECO:0000313" key="2">
    <source>
        <dbReference type="EMBL" id="KAA5536746.1"/>
    </source>
</evidence>
<proteinExistence type="predicted"/>
<keyword evidence="3" id="KW-1185">Reference proteome</keyword>
<evidence type="ECO:0000313" key="3">
    <source>
        <dbReference type="Proteomes" id="UP000323632"/>
    </source>
</evidence>
<dbReference type="Pfam" id="PF11860">
    <property type="entry name" value="Muramidase"/>
    <property type="match status" value="1"/>
</dbReference>